<keyword evidence="4" id="KW-1185">Reference proteome</keyword>
<evidence type="ECO:0000313" key="4">
    <source>
        <dbReference type="Proteomes" id="UP000324748"/>
    </source>
</evidence>
<dbReference type="EMBL" id="VSWC01000106">
    <property type="protein sequence ID" value="KAA1085564.1"/>
    <property type="molecule type" value="Genomic_DNA"/>
</dbReference>
<feature type="region of interest" description="Disordered" evidence="1">
    <location>
        <begin position="1"/>
        <end position="51"/>
    </location>
</feature>
<dbReference type="AlphaFoldDB" id="A0A5B0NAQ7"/>
<evidence type="ECO:0000313" key="3">
    <source>
        <dbReference type="EMBL" id="KAA1135973.1"/>
    </source>
</evidence>
<organism evidence="2 4">
    <name type="scientific">Puccinia graminis f. sp. tritici</name>
    <dbReference type="NCBI Taxonomy" id="56615"/>
    <lineage>
        <taxon>Eukaryota</taxon>
        <taxon>Fungi</taxon>
        <taxon>Dikarya</taxon>
        <taxon>Basidiomycota</taxon>
        <taxon>Pucciniomycotina</taxon>
        <taxon>Pucciniomycetes</taxon>
        <taxon>Pucciniales</taxon>
        <taxon>Pucciniaceae</taxon>
        <taxon>Puccinia</taxon>
    </lineage>
</organism>
<evidence type="ECO:0000313" key="5">
    <source>
        <dbReference type="Proteomes" id="UP000325313"/>
    </source>
</evidence>
<name>A0A5B0NAQ7_PUCGR</name>
<evidence type="ECO:0000256" key="1">
    <source>
        <dbReference type="SAM" id="MobiDB-lite"/>
    </source>
</evidence>
<dbReference type="EMBL" id="VDEP01000036">
    <property type="protein sequence ID" value="KAA1135973.1"/>
    <property type="molecule type" value="Genomic_DNA"/>
</dbReference>
<comment type="caution">
    <text evidence="2">The sequence shown here is derived from an EMBL/GenBank/DDBJ whole genome shotgun (WGS) entry which is preliminary data.</text>
</comment>
<evidence type="ECO:0000313" key="2">
    <source>
        <dbReference type="EMBL" id="KAA1085564.1"/>
    </source>
</evidence>
<reference evidence="4 5" key="1">
    <citation type="submission" date="2019-05" db="EMBL/GenBank/DDBJ databases">
        <title>Emergence of the Ug99 lineage of the wheat stem rust pathogen through somatic hybridization.</title>
        <authorList>
            <person name="Li F."/>
            <person name="Upadhyaya N.M."/>
            <person name="Sperschneider J."/>
            <person name="Matny O."/>
            <person name="Nguyen-Phuc H."/>
            <person name="Mago R."/>
            <person name="Raley C."/>
            <person name="Miller M.E."/>
            <person name="Silverstein K.A.T."/>
            <person name="Henningsen E."/>
            <person name="Hirsch C.D."/>
            <person name="Visser B."/>
            <person name="Pretorius Z.A."/>
            <person name="Steffenson B.J."/>
            <person name="Schwessinger B."/>
            <person name="Dodds P.N."/>
            <person name="Figueroa M."/>
        </authorList>
    </citation>
    <scope>NUCLEOTIDE SEQUENCE [LARGE SCALE GENOMIC DNA]</scope>
    <source>
        <strain evidence="2">21-0</strain>
        <strain evidence="3 5">Ug99</strain>
    </source>
</reference>
<dbReference type="Proteomes" id="UP000324748">
    <property type="component" value="Unassembled WGS sequence"/>
</dbReference>
<proteinExistence type="predicted"/>
<protein>
    <submittedName>
        <fullName evidence="2">Uncharacterized protein</fullName>
    </submittedName>
</protein>
<feature type="compositionally biased region" description="Low complexity" evidence="1">
    <location>
        <begin position="1"/>
        <end position="38"/>
    </location>
</feature>
<accession>A0A5B0NAQ7</accession>
<dbReference type="Proteomes" id="UP000325313">
    <property type="component" value="Unassembled WGS sequence"/>
</dbReference>
<gene>
    <name evidence="2" type="ORF">PGT21_011283</name>
    <name evidence="3" type="ORF">PGTUg99_014556</name>
</gene>
<sequence length="69" mass="7356">MISTPSTPSTPLTPSTPSTPLTPLTPSTPSTPSTQSTQKRTLPIDQRGPHNINRVNTLECVDAISWTLS</sequence>